<dbReference type="Proteomes" id="UP000215383">
    <property type="component" value="Chromosome 1"/>
</dbReference>
<organism evidence="6 7">
    <name type="scientific">Megamonas hypermegale</name>
    <dbReference type="NCBI Taxonomy" id="158847"/>
    <lineage>
        <taxon>Bacteria</taxon>
        <taxon>Bacillati</taxon>
        <taxon>Bacillota</taxon>
        <taxon>Negativicutes</taxon>
        <taxon>Selenomonadales</taxon>
        <taxon>Selenomonadaceae</taxon>
        <taxon>Megamonas</taxon>
    </lineage>
</organism>
<dbReference type="Gene3D" id="1.10.10.10">
    <property type="entry name" value="Winged helix-like DNA-binding domain superfamily/Winged helix DNA-binding domain"/>
    <property type="match status" value="1"/>
</dbReference>
<sequence>MTLRHLAIFIRVCEENGITAAAKKLHMTQPSVSQVIQELEAHYQTLLFERLGRRIFITEAGRRLLRYSRNLINLNLQTEQAMRAFNEVYHLRLGASITIGSSILINLIKHITENDPSKEIFSEIHNTSELEEMLLNDNLDLALVEGEIHSEYLITKPFMDDELVFIISKNHPLANKKITYDDLAKLKFFIRETGSGTRELFEQVMHQHNVYYQTGGIYNSMEAIKKAVIAGLGVSVISTEAIKDDLDAHNLIAFTMPDLVFKRQFNIVYHKNKFIPPEMQEVIDICLNLKKELK</sequence>
<dbReference type="EMBL" id="LT906446">
    <property type="protein sequence ID" value="SNV03902.1"/>
    <property type="molecule type" value="Genomic_DNA"/>
</dbReference>
<dbReference type="InterPro" id="IPR005119">
    <property type="entry name" value="LysR_subst-bd"/>
</dbReference>
<dbReference type="GO" id="GO:0003700">
    <property type="term" value="F:DNA-binding transcription factor activity"/>
    <property type="evidence" value="ECO:0007669"/>
    <property type="project" value="InterPro"/>
</dbReference>
<dbReference type="Pfam" id="PF00126">
    <property type="entry name" value="HTH_1"/>
    <property type="match status" value="1"/>
</dbReference>
<keyword evidence="7" id="KW-1185">Reference proteome</keyword>
<evidence type="ECO:0000259" key="5">
    <source>
        <dbReference type="PROSITE" id="PS50931"/>
    </source>
</evidence>
<comment type="similarity">
    <text evidence="1">Belongs to the LysR transcriptional regulatory family.</text>
</comment>
<evidence type="ECO:0000256" key="4">
    <source>
        <dbReference type="ARBA" id="ARBA00023163"/>
    </source>
</evidence>
<dbReference type="eggNOG" id="COG0583">
    <property type="taxonomic scope" value="Bacteria"/>
</dbReference>
<keyword evidence="3" id="KW-0238">DNA-binding</keyword>
<dbReference type="SUPFAM" id="SSF53850">
    <property type="entry name" value="Periplasmic binding protein-like II"/>
    <property type="match status" value="1"/>
</dbReference>
<name>A0A239U232_9FIRM</name>
<dbReference type="PANTHER" id="PTHR30126:SF39">
    <property type="entry name" value="HTH-TYPE TRANSCRIPTIONAL REGULATOR CYSL"/>
    <property type="match status" value="1"/>
</dbReference>
<feature type="domain" description="HTH lysR-type" evidence="5">
    <location>
        <begin position="1"/>
        <end position="58"/>
    </location>
</feature>
<evidence type="ECO:0000256" key="2">
    <source>
        <dbReference type="ARBA" id="ARBA00023015"/>
    </source>
</evidence>
<proteinExistence type="inferred from homology"/>
<dbReference type="SUPFAM" id="SSF46785">
    <property type="entry name" value="Winged helix' DNA-binding domain"/>
    <property type="match status" value="1"/>
</dbReference>
<evidence type="ECO:0000313" key="6">
    <source>
        <dbReference type="EMBL" id="SNV03902.1"/>
    </source>
</evidence>
<dbReference type="GO" id="GO:0000976">
    <property type="term" value="F:transcription cis-regulatory region binding"/>
    <property type="evidence" value="ECO:0007669"/>
    <property type="project" value="TreeGrafter"/>
</dbReference>
<dbReference type="PRINTS" id="PR00039">
    <property type="entry name" value="HTHLYSR"/>
</dbReference>
<keyword evidence="2" id="KW-0805">Transcription regulation</keyword>
<evidence type="ECO:0000256" key="1">
    <source>
        <dbReference type="ARBA" id="ARBA00009437"/>
    </source>
</evidence>
<evidence type="ECO:0000256" key="3">
    <source>
        <dbReference type="ARBA" id="ARBA00023125"/>
    </source>
</evidence>
<dbReference type="AlphaFoldDB" id="A0A239U232"/>
<dbReference type="PROSITE" id="PS50931">
    <property type="entry name" value="HTH_LYSR"/>
    <property type="match status" value="1"/>
</dbReference>
<dbReference type="RefSeq" id="WP_027889047.1">
    <property type="nucleotide sequence ID" value="NZ_LT906446.1"/>
</dbReference>
<reference evidence="6 7" key="1">
    <citation type="submission" date="2017-06" db="EMBL/GenBank/DDBJ databases">
        <authorList>
            <consortium name="Pathogen Informatics"/>
        </authorList>
    </citation>
    <scope>NUCLEOTIDE SEQUENCE [LARGE SCALE GENOMIC DNA]</scope>
    <source>
        <strain evidence="6 7">NCTC10570</strain>
    </source>
</reference>
<dbReference type="Gene3D" id="3.40.190.290">
    <property type="match status" value="1"/>
</dbReference>
<dbReference type="InterPro" id="IPR036390">
    <property type="entry name" value="WH_DNA-bd_sf"/>
</dbReference>
<dbReference type="PANTHER" id="PTHR30126">
    <property type="entry name" value="HTH-TYPE TRANSCRIPTIONAL REGULATOR"/>
    <property type="match status" value="1"/>
</dbReference>
<keyword evidence="4" id="KW-0804">Transcription</keyword>
<dbReference type="FunFam" id="1.10.10.10:FF:000001">
    <property type="entry name" value="LysR family transcriptional regulator"/>
    <property type="match status" value="1"/>
</dbReference>
<dbReference type="InterPro" id="IPR036388">
    <property type="entry name" value="WH-like_DNA-bd_sf"/>
</dbReference>
<evidence type="ECO:0000313" key="7">
    <source>
        <dbReference type="Proteomes" id="UP000215383"/>
    </source>
</evidence>
<dbReference type="Pfam" id="PF03466">
    <property type="entry name" value="LysR_substrate"/>
    <property type="match status" value="1"/>
</dbReference>
<protein>
    <submittedName>
        <fullName evidence="6">HTH-type transcriptional activator CmpR</fullName>
    </submittedName>
</protein>
<gene>
    <name evidence="6" type="primary">cmpR</name>
    <name evidence="6" type="ORF">SAMEA4364220_01890</name>
</gene>
<dbReference type="InterPro" id="IPR000847">
    <property type="entry name" value="LysR_HTH_N"/>
</dbReference>
<dbReference type="GeneID" id="78507877"/>
<accession>A0A239U232</accession>